<keyword evidence="4" id="KW-0408">Iron</keyword>
<dbReference type="Pfam" id="PF04055">
    <property type="entry name" value="Radical_SAM"/>
    <property type="match status" value="1"/>
</dbReference>
<keyword evidence="2" id="KW-0949">S-adenosyl-L-methionine</keyword>
<proteinExistence type="predicted"/>
<keyword evidence="3" id="KW-0479">Metal-binding</keyword>
<accession>A0A3P3XP62</accession>
<dbReference type="InterPro" id="IPR013785">
    <property type="entry name" value="Aldolase_TIM"/>
</dbReference>
<gene>
    <name evidence="8" type="ORF">SPIRO4BDMA_40643</name>
</gene>
<dbReference type="InterPro" id="IPR050377">
    <property type="entry name" value="Radical_SAM_PqqE_MftC-like"/>
</dbReference>
<dbReference type="SFLD" id="SFLDG01067">
    <property type="entry name" value="SPASM/twitch_domain_containing"/>
    <property type="match status" value="1"/>
</dbReference>
<feature type="region of interest" description="Disordered" evidence="6">
    <location>
        <begin position="1"/>
        <end position="32"/>
    </location>
</feature>
<dbReference type="Pfam" id="PF13186">
    <property type="entry name" value="SPASM"/>
    <property type="match status" value="1"/>
</dbReference>
<comment type="cofactor">
    <cofactor evidence="1">
        <name>[4Fe-4S] cluster</name>
        <dbReference type="ChEBI" id="CHEBI:49883"/>
    </cofactor>
</comment>
<dbReference type="AlphaFoldDB" id="A0A3P3XP62"/>
<dbReference type="InterPro" id="IPR023885">
    <property type="entry name" value="4Fe4S-binding_SPASM_dom"/>
</dbReference>
<dbReference type="SFLD" id="SFLDG01386">
    <property type="entry name" value="main_SPASM_domain-containing"/>
    <property type="match status" value="1"/>
</dbReference>
<reference evidence="8" key="1">
    <citation type="submission" date="2017-02" db="EMBL/GenBank/DDBJ databases">
        <authorList>
            <person name="Regsiter A."/>
            <person name="William W."/>
        </authorList>
    </citation>
    <scope>NUCLEOTIDE SEQUENCE</scope>
    <source>
        <strain evidence="8">BdmA 4</strain>
    </source>
</reference>
<dbReference type="GO" id="GO:0006783">
    <property type="term" value="P:heme biosynthetic process"/>
    <property type="evidence" value="ECO:0007669"/>
    <property type="project" value="TreeGrafter"/>
</dbReference>
<organism evidence="8">
    <name type="scientific">uncultured spirochete</name>
    <dbReference type="NCBI Taxonomy" id="156406"/>
    <lineage>
        <taxon>Bacteria</taxon>
        <taxon>Pseudomonadati</taxon>
        <taxon>Spirochaetota</taxon>
        <taxon>Spirochaetia</taxon>
        <taxon>Spirochaetales</taxon>
        <taxon>environmental samples</taxon>
    </lineage>
</organism>
<dbReference type="InterPro" id="IPR006638">
    <property type="entry name" value="Elp3/MiaA/NifB-like_rSAM"/>
</dbReference>
<evidence type="ECO:0000259" key="7">
    <source>
        <dbReference type="PROSITE" id="PS51918"/>
    </source>
</evidence>
<dbReference type="SFLD" id="SFLDS00029">
    <property type="entry name" value="Radical_SAM"/>
    <property type="match status" value="1"/>
</dbReference>
<feature type="compositionally biased region" description="Low complexity" evidence="6">
    <location>
        <begin position="8"/>
        <end position="32"/>
    </location>
</feature>
<dbReference type="SMART" id="SM00729">
    <property type="entry name" value="Elp3"/>
    <property type="match status" value="1"/>
</dbReference>
<dbReference type="CDD" id="cd01335">
    <property type="entry name" value="Radical_SAM"/>
    <property type="match status" value="1"/>
</dbReference>
<dbReference type="GO" id="GO:0003824">
    <property type="term" value="F:catalytic activity"/>
    <property type="evidence" value="ECO:0007669"/>
    <property type="project" value="InterPro"/>
</dbReference>
<evidence type="ECO:0000256" key="3">
    <source>
        <dbReference type="ARBA" id="ARBA00022723"/>
    </source>
</evidence>
<dbReference type="GO" id="GO:0046872">
    <property type="term" value="F:metal ion binding"/>
    <property type="evidence" value="ECO:0007669"/>
    <property type="project" value="UniProtKB-KW"/>
</dbReference>
<dbReference type="PANTHER" id="PTHR11228">
    <property type="entry name" value="RADICAL SAM DOMAIN PROTEIN"/>
    <property type="match status" value="1"/>
</dbReference>
<dbReference type="GO" id="GO:0051536">
    <property type="term" value="F:iron-sulfur cluster binding"/>
    <property type="evidence" value="ECO:0007669"/>
    <property type="project" value="UniProtKB-KW"/>
</dbReference>
<dbReference type="InterPro" id="IPR058240">
    <property type="entry name" value="rSAM_sf"/>
</dbReference>
<evidence type="ECO:0000256" key="5">
    <source>
        <dbReference type="ARBA" id="ARBA00023014"/>
    </source>
</evidence>
<protein>
    <submittedName>
        <fullName evidence="8">Radical SAM additional 4Fe4S-binding domain protein</fullName>
    </submittedName>
</protein>
<evidence type="ECO:0000256" key="6">
    <source>
        <dbReference type="SAM" id="MobiDB-lite"/>
    </source>
</evidence>
<keyword evidence="5" id="KW-0411">Iron-sulfur</keyword>
<dbReference type="Gene3D" id="3.20.20.70">
    <property type="entry name" value="Aldolase class I"/>
    <property type="match status" value="1"/>
</dbReference>
<dbReference type="InterPro" id="IPR007197">
    <property type="entry name" value="rSAM"/>
</dbReference>
<evidence type="ECO:0000256" key="2">
    <source>
        <dbReference type="ARBA" id="ARBA00022691"/>
    </source>
</evidence>
<evidence type="ECO:0000256" key="4">
    <source>
        <dbReference type="ARBA" id="ARBA00023004"/>
    </source>
</evidence>
<evidence type="ECO:0000313" key="8">
    <source>
        <dbReference type="EMBL" id="SLM18071.1"/>
    </source>
</evidence>
<dbReference type="PROSITE" id="PS51918">
    <property type="entry name" value="RADICAL_SAM"/>
    <property type="match status" value="1"/>
</dbReference>
<dbReference type="NCBIfam" id="TIGR04085">
    <property type="entry name" value="rSAM_more_4Fe4S"/>
    <property type="match status" value="1"/>
</dbReference>
<evidence type="ECO:0000256" key="1">
    <source>
        <dbReference type="ARBA" id="ARBA00001966"/>
    </source>
</evidence>
<dbReference type="CDD" id="cd21109">
    <property type="entry name" value="SPASM"/>
    <property type="match status" value="1"/>
</dbReference>
<dbReference type="SUPFAM" id="SSF102114">
    <property type="entry name" value="Radical SAM enzymes"/>
    <property type="match status" value="1"/>
</dbReference>
<feature type="domain" description="Radical SAM core" evidence="7">
    <location>
        <begin position="134"/>
        <end position="370"/>
    </location>
</feature>
<dbReference type="PANTHER" id="PTHR11228:SF7">
    <property type="entry name" value="PQQA PEPTIDE CYCLASE"/>
    <property type="match status" value="1"/>
</dbReference>
<sequence>MSPRTKRAANAEAADATAVARRPPGAAGVPASPSVAAPSNLSWIDDFWAQAGEHIFSREDDGVLILPPNRVYKVNSTAASLIAHLKRGGSMRALQFPSEDAAHDTALFFGDVAALYRGDMPVNGTVSSEPFSFPFTRLPVLGEIALTYRCNNACRFCYAGCGGQSGRPASAGSVSNHPERSTADDRRIIDIFADEAKIPFFSFTGGEPTLREDLEALVEYAYRRRLITNLVTNGTLIDETRARELKKAGLGSAQVSIEGPNAEIHEFLAGRKGAFSETIAGIAALQKAGIPTQTNTTITRGNLHVIQRMPAFLASLGVSRFAMNLFIPTIPGEETDRLFVAYEEIGPYVDAVAKEAKKLGMTFYWYSPTPFCNYNPIARGFGNKSCAAADGLLSVAPDASVLPCSSWDEPIGNLLRQNFRELWFSETARFYKEKHFAPAPCRACDSFTACQGACPLYWRYTHAEPSGARKSKEPL</sequence>
<name>A0A3P3XP62_9SPIR</name>
<dbReference type="EMBL" id="FWDO01000004">
    <property type="protein sequence ID" value="SLM18071.1"/>
    <property type="molecule type" value="Genomic_DNA"/>
</dbReference>